<keyword evidence="6" id="KW-0442">Lipid degradation</keyword>
<evidence type="ECO:0000256" key="11">
    <source>
        <dbReference type="ARBA" id="ARBA00030948"/>
    </source>
</evidence>
<evidence type="ECO:0000256" key="13">
    <source>
        <dbReference type="SAM" id="Coils"/>
    </source>
</evidence>
<comment type="caution">
    <text evidence="15">The sequence shown here is derived from an EMBL/GenBank/DDBJ whole genome shotgun (WGS) entry which is preliminary data.</text>
</comment>
<evidence type="ECO:0000256" key="4">
    <source>
        <dbReference type="ARBA" id="ARBA00022519"/>
    </source>
</evidence>
<evidence type="ECO:0000256" key="6">
    <source>
        <dbReference type="ARBA" id="ARBA00022963"/>
    </source>
</evidence>
<dbReference type="GO" id="GO:0005886">
    <property type="term" value="C:plasma membrane"/>
    <property type="evidence" value="ECO:0007669"/>
    <property type="project" value="UniProtKB-SubCell"/>
</dbReference>
<keyword evidence="9" id="KW-0472">Membrane</keyword>
<dbReference type="SUPFAM" id="SSF158855">
    <property type="entry name" value="Lipase chaperone-like"/>
    <property type="match status" value="1"/>
</dbReference>
<comment type="similarity">
    <text evidence="2">Belongs to the lipase chaperone family.</text>
</comment>
<dbReference type="Pfam" id="PF03280">
    <property type="entry name" value="Lipase_chap"/>
    <property type="match status" value="1"/>
</dbReference>
<dbReference type="Proteomes" id="UP000309215">
    <property type="component" value="Unassembled WGS sequence"/>
</dbReference>
<keyword evidence="10" id="KW-0143">Chaperone</keyword>
<dbReference type="GO" id="GO:0016042">
    <property type="term" value="P:lipid catabolic process"/>
    <property type="evidence" value="ECO:0007669"/>
    <property type="project" value="UniProtKB-KW"/>
</dbReference>
<evidence type="ECO:0000256" key="14">
    <source>
        <dbReference type="SAM" id="MobiDB-lite"/>
    </source>
</evidence>
<keyword evidence="5" id="KW-0812">Transmembrane</keyword>
<dbReference type="EMBL" id="SSMQ01000040">
    <property type="protein sequence ID" value="TKD01399.1"/>
    <property type="molecule type" value="Genomic_DNA"/>
</dbReference>
<evidence type="ECO:0000256" key="7">
    <source>
        <dbReference type="ARBA" id="ARBA00022989"/>
    </source>
</evidence>
<accession>A0A4V5PM01</accession>
<feature type="region of interest" description="Disordered" evidence="14">
    <location>
        <begin position="28"/>
        <end position="87"/>
    </location>
</feature>
<dbReference type="InterPro" id="IPR004961">
    <property type="entry name" value="Lipase_chaperone"/>
</dbReference>
<keyword evidence="7" id="KW-1133">Transmembrane helix</keyword>
<feature type="compositionally biased region" description="Basic and acidic residues" evidence="14">
    <location>
        <begin position="60"/>
        <end position="87"/>
    </location>
</feature>
<evidence type="ECO:0000256" key="12">
    <source>
        <dbReference type="ARBA" id="ARBA00031542"/>
    </source>
</evidence>
<organism evidence="15 16">
    <name type="scientific">Polyangium fumosum</name>
    <dbReference type="NCBI Taxonomy" id="889272"/>
    <lineage>
        <taxon>Bacteria</taxon>
        <taxon>Pseudomonadati</taxon>
        <taxon>Myxococcota</taxon>
        <taxon>Polyangia</taxon>
        <taxon>Polyangiales</taxon>
        <taxon>Polyangiaceae</taxon>
        <taxon>Polyangium</taxon>
    </lineage>
</organism>
<dbReference type="AlphaFoldDB" id="A0A4V5PM01"/>
<evidence type="ECO:0000256" key="10">
    <source>
        <dbReference type="ARBA" id="ARBA00023186"/>
    </source>
</evidence>
<feature type="coiled-coil region" evidence="13">
    <location>
        <begin position="211"/>
        <end position="238"/>
    </location>
</feature>
<reference evidence="15 16" key="1">
    <citation type="submission" date="2019-04" db="EMBL/GenBank/DDBJ databases">
        <authorList>
            <person name="Li Y."/>
            <person name="Wang J."/>
        </authorList>
    </citation>
    <scope>NUCLEOTIDE SEQUENCE [LARGE SCALE GENOMIC DNA]</scope>
    <source>
        <strain evidence="15 16">DSM 14668</strain>
    </source>
</reference>
<dbReference type="OrthoDB" id="5524157at2"/>
<protein>
    <recommendedName>
        <fullName evidence="11">Lipase helper protein</fullName>
    </recommendedName>
    <alternativeName>
        <fullName evidence="12">Lipase modulator</fullName>
    </alternativeName>
</protein>
<evidence type="ECO:0000256" key="5">
    <source>
        <dbReference type="ARBA" id="ARBA00022692"/>
    </source>
</evidence>
<evidence type="ECO:0000313" key="15">
    <source>
        <dbReference type="EMBL" id="TKD01399.1"/>
    </source>
</evidence>
<evidence type="ECO:0000256" key="2">
    <source>
        <dbReference type="ARBA" id="ARBA00010358"/>
    </source>
</evidence>
<evidence type="ECO:0000256" key="8">
    <source>
        <dbReference type="ARBA" id="ARBA00023098"/>
    </source>
</evidence>
<dbReference type="GO" id="GO:0051082">
    <property type="term" value="F:unfolded protein binding"/>
    <property type="evidence" value="ECO:0007669"/>
    <property type="project" value="InterPro"/>
</dbReference>
<feature type="coiled-coil region" evidence="13">
    <location>
        <begin position="282"/>
        <end position="309"/>
    </location>
</feature>
<evidence type="ECO:0000256" key="1">
    <source>
        <dbReference type="ARBA" id="ARBA00004383"/>
    </source>
</evidence>
<evidence type="ECO:0000256" key="9">
    <source>
        <dbReference type="ARBA" id="ARBA00023136"/>
    </source>
</evidence>
<dbReference type="GO" id="GO:0006457">
    <property type="term" value="P:protein folding"/>
    <property type="evidence" value="ECO:0007669"/>
    <property type="project" value="InterPro"/>
</dbReference>
<keyword evidence="13" id="KW-0175">Coiled coil</keyword>
<name>A0A4V5PM01_9BACT</name>
<comment type="subcellular location">
    <subcellularLocation>
        <location evidence="1">Cell inner membrane</location>
        <topology evidence="1">Single-pass membrane protein</topology>
        <orientation evidence="1">Periplasmic side</orientation>
    </subcellularLocation>
</comment>
<gene>
    <name evidence="15" type="ORF">E8A74_31655</name>
</gene>
<keyword evidence="4" id="KW-0997">Cell inner membrane</keyword>
<proteinExistence type="inferred from homology"/>
<sequence length="345" mass="37999">MRVNRRRIATGFALVTLFAAAGIGAWRRGGDEPARAGDTTAEARGGPRSATRKISTPPVRRTETNVDTREKSPFKEKARSLRGTDEDGALRVGPDGSLLLGPEILRLFDYYFTTEGEESDETIRARILAAIRERASGPAALQAAALLDQYLAYRKDKDGLALPKDEEADPTARLEALKKLRRKHFGEETADALFGDEEREGEVAAEASRIRQDETLTADEQEQKVAELEASLPQGAREAREAATLPLRARAEADAMRAEGATDEDVYTKRVETLGVEAADRLAELDAQRAAWKARIEAFRKERDALAAKTQDEAAFKAAEQALLDRSFTPFEQRRVRATLAMSSK</sequence>
<keyword evidence="8" id="KW-0443">Lipid metabolism</keyword>
<evidence type="ECO:0000256" key="3">
    <source>
        <dbReference type="ARBA" id="ARBA00022475"/>
    </source>
</evidence>
<keyword evidence="16" id="KW-1185">Reference proteome</keyword>
<keyword evidence="3" id="KW-1003">Cell membrane</keyword>
<evidence type="ECO:0000313" key="16">
    <source>
        <dbReference type="Proteomes" id="UP000309215"/>
    </source>
</evidence>